<evidence type="ECO:0000259" key="3">
    <source>
        <dbReference type="Pfam" id="PF06119"/>
    </source>
</evidence>
<dbReference type="Pfam" id="PF06119">
    <property type="entry name" value="NIDO"/>
    <property type="match status" value="1"/>
</dbReference>
<evidence type="ECO:0000313" key="4">
    <source>
        <dbReference type="EMBL" id="NRT58587.1"/>
    </source>
</evidence>
<dbReference type="PANTHER" id="PTHR38340">
    <property type="entry name" value="S-LAYER PROTEIN"/>
    <property type="match status" value="1"/>
</dbReference>
<reference evidence="4 5" key="1">
    <citation type="submission" date="2020-05" db="EMBL/GenBank/DDBJ databases">
        <title>Genomic Encyclopedia of Type Strains, Phase IV (KMG-V): Genome sequencing to study the core and pangenomes of soil and plant-associated prokaryotes.</title>
        <authorList>
            <person name="Whitman W."/>
        </authorList>
    </citation>
    <scope>NUCLEOTIDE SEQUENCE [LARGE SCALE GENOMIC DNA]</scope>
    <source>
        <strain evidence="4 5">C29</strain>
    </source>
</reference>
<proteinExistence type="predicted"/>
<dbReference type="PRINTS" id="PR00313">
    <property type="entry name" value="CABNDNGRPT"/>
</dbReference>
<dbReference type="InterPro" id="IPR050557">
    <property type="entry name" value="RTX_toxin/Mannuronan_C5-epim"/>
</dbReference>
<dbReference type="Proteomes" id="UP001516061">
    <property type="component" value="Unassembled WGS sequence"/>
</dbReference>
<evidence type="ECO:0000256" key="2">
    <source>
        <dbReference type="ARBA" id="ARBA00022525"/>
    </source>
</evidence>
<protein>
    <submittedName>
        <fullName evidence="4">Ca2+-binding RTX toxin-like protein</fullName>
    </submittedName>
</protein>
<comment type="subcellular location">
    <subcellularLocation>
        <location evidence="1">Secreted</location>
    </subcellularLocation>
</comment>
<feature type="domain" description="NIDO" evidence="3">
    <location>
        <begin position="51"/>
        <end position="215"/>
    </location>
</feature>
<dbReference type="InterPro" id="IPR001343">
    <property type="entry name" value="Hemolysn_Ca-bd"/>
</dbReference>
<dbReference type="RefSeq" id="WP_286181087.1">
    <property type="nucleotide sequence ID" value="NZ_JABSNM010000033.1"/>
</dbReference>
<comment type="caution">
    <text evidence="4">The sequence shown here is derived from an EMBL/GenBank/DDBJ whole genome shotgun (WGS) entry which is preliminary data.</text>
</comment>
<dbReference type="PANTHER" id="PTHR38340:SF1">
    <property type="entry name" value="S-LAYER PROTEIN"/>
    <property type="match status" value="1"/>
</dbReference>
<dbReference type="Gene3D" id="2.150.10.10">
    <property type="entry name" value="Serralysin-like metalloprotease, C-terminal"/>
    <property type="match status" value="4"/>
</dbReference>
<dbReference type="InterPro" id="IPR003886">
    <property type="entry name" value="NIDO_dom"/>
</dbReference>
<accession>A0ABX2GAD3</accession>
<dbReference type="PROSITE" id="PS00330">
    <property type="entry name" value="HEMOLYSIN_CALCIUM"/>
    <property type="match status" value="1"/>
</dbReference>
<dbReference type="InterPro" id="IPR011049">
    <property type="entry name" value="Serralysin-like_metalloprot_C"/>
</dbReference>
<gene>
    <name evidence="4" type="ORF">HNQ01_004356</name>
</gene>
<dbReference type="EMBL" id="JABSNM010000033">
    <property type="protein sequence ID" value="NRT58587.1"/>
    <property type="molecule type" value="Genomic_DNA"/>
</dbReference>
<keyword evidence="2" id="KW-0964">Secreted</keyword>
<name>A0ABX2GAD3_9BURK</name>
<organism evidence="4 5">
    <name type="scientific">Sphaerotilus uruguayifluvii</name>
    <dbReference type="NCBI Taxonomy" id="2735897"/>
    <lineage>
        <taxon>Bacteria</taxon>
        <taxon>Pseudomonadati</taxon>
        <taxon>Pseudomonadota</taxon>
        <taxon>Betaproteobacteria</taxon>
        <taxon>Burkholderiales</taxon>
        <taxon>Sphaerotilaceae</taxon>
        <taxon>Sphaerotilus</taxon>
    </lineage>
</organism>
<dbReference type="SUPFAM" id="SSF51120">
    <property type="entry name" value="beta-Roll"/>
    <property type="match status" value="3"/>
</dbReference>
<keyword evidence="5" id="KW-1185">Reference proteome</keyword>
<evidence type="ECO:0000313" key="5">
    <source>
        <dbReference type="Proteomes" id="UP001516061"/>
    </source>
</evidence>
<dbReference type="InterPro" id="IPR018511">
    <property type="entry name" value="Hemolysin-typ_Ca-bd_CS"/>
</dbReference>
<evidence type="ECO:0000256" key="1">
    <source>
        <dbReference type="ARBA" id="ARBA00004613"/>
    </source>
</evidence>
<sequence>MTSLITGLGGFTGFGADALERSDDGGSSVIDLTAIFGPQGLSFYGSRQTALVISTNGHVTFGIAASPFFSHEVMTLAGTPPTIAPYFADADTQGGSATASAGGTSTGSNQVWYHADASNGGSLVITWDDVGPFGGAAGQNAFQMVISGTGDGNFTLELRYENIEWTTWDLAGGVGFSAGDGRHYQLLPASGDAAALTALDSTVGNTGEIGVYRYQFIGGQPDAVTGAVTLNGTDGEDILAGTEQADRLDGGLGNDSLVGDRGDDTLVGGGGRDTLSGDLGDDTYRVDSLDDDVLEDIDEGIDTVEALGLSMTLGYQVENLRLLGDAALRLDGTGNALDNRLVGHAGDNLLDGGGGDDTMIGGAGNDTYRVDSSGDRIIENADEGVDTIETALSFTVAENVENLTLLGGADIDATGSAQANRLTGNAGNNRLDGAAGRDTLAGGAGNDTYLVDAGDVVIELAGEGTDQVQAALSWTLGDQIENLQLLGAAALSGTGNTLANILTGNSAANRLEGLAGDDTLDGGAGSDTLVGGAGNDTYLVDSAGDRTIERSASDGIDSVLSSV</sequence>
<dbReference type="Pfam" id="PF00353">
    <property type="entry name" value="HemolysinCabind"/>
    <property type="match status" value="4"/>
</dbReference>
<feature type="non-terminal residue" evidence="4">
    <location>
        <position position="563"/>
    </location>
</feature>